<accession>A0A931LWR6</accession>
<dbReference type="Proteomes" id="UP000727962">
    <property type="component" value="Unassembled WGS sequence"/>
</dbReference>
<organism evidence="1 2">
    <name type="scientific">Fimbriimonas ginsengisoli</name>
    <dbReference type="NCBI Taxonomy" id="1005039"/>
    <lineage>
        <taxon>Bacteria</taxon>
        <taxon>Bacillati</taxon>
        <taxon>Armatimonadota</taxon>
        <taxon>Fimbriimonadia</taxon>
        <taxon>Fimbriimonadales</taxon>
        <taxon>Fimbriimonadaceae</taxon>
        <taxon>Fimbriimonas</taxon>
    </lineage>
</organism>
<evidence type="ECO:0000313" key="2">
    <source>
        <dbReference type="Proteomes" id="UP000727962"/>
    </source>
</evidence>
<protein>
    <submittedName>
        <fullName evidence="1">Quinate 5-dehydrogenase</fullName>
    </submittedName>
</protein>
<sequence length="315" mass="35287">MKRIVSVSLGTSKRDKRQEIEILGEKFLIERIGTDGDTKKFAQMFKDLDGKVDALGVGGADIYLVSGTKRYAFRQVLRWVSGAKITPVVDGSGLKHTLERETIRTLQRDGVVGFKKERVLLVSAVDRFGMAQALVEAGADCIFGDLLFGLGIKIPLRTYKAVRRAAAILLPIVTRLPIQWFYPTGEKQEQRKPKYPQVFDWATFVCGDWHYIRRYAPDNLQGKTILTQTLRRADLEWLKQTGARRAITTTPVMGGETFATNVMEAVIVAILGKRPEELSEKDYLDALKRLDWKPNVIPLNEPAAEPPKAAEKVGS</sequence>
<reference evidence="1" key="1">
    <citation type="submission" date="2020-07" db="EMBL/GenBank/DDBJ databases">
        <title>Huge and variable diversity of episymbiotic CPR bacteria and DPANN archaea in groundwater ecosystems.</title>
        <authorList>
            <person name="He C.Y."/>
            <person name="Keren R."/>
            <person name="Whittaker M."/>
            <person name="Farag I.F."/>
            <person name="Doudna J."/>
            <person name="Cate J.H.D."/>
            <person name="Banfield J.F."/>
        </authorList>
    </citation>
    <scope>NUCLEOTIDE SEQUENCE</scope>
    <source>
        <strain evidence="1">NC_groundwater_17_Pr7_B-0.1um_64_12</strain>
    </source>
</reference>
<proteinExistence type="predicted"/>
<gene>
    <name evidence="1" type="ORF">HYR64_08290</name>
</gene>
<name>A0A931LWR6_FIMGI</name>
<evidence type="ECO:0000313" key="1">
    <source>
        <dbReference type="EMBL" id="MBI1757087.1"/>
    </source>
</evidence>
<comment type="caution">
    <text evidence="1">The sequence shown here is derived from an EMBL/GenBank/DDBJ whole genome shotgun (WGS) entry which is preliminary data.</text>
</comment>
<dbReference type="AlphaFoldDB" id="A0A931LWR6"/>
<dbReference type="EMBL" id="JACOSL010000051">
    <property type="protein sequence ID" value="MBI1757087.1"/>
    <property type="molecule type" value="Genomic_DNA"/>
</dbReference>